<dbReference type="Proteomes" id="UP001165042">
    <property type="component" value="Unassembled WGS sequence"/>
</dbReference>
<dbReference type="Pfam" id="PF00561">
    <property type="entry name" value="Abhydrolase_1"/>
    <property type="match status" value="1"/>
</dbReference>
<evidence type="ECO:0000313" key="3">
    <source>
        <dbReference type="Proteomes" id="UP001165042"/>
    </source>
</evidence>
<evidence type="ECO:0000259" key="1">
    <source>
        <dbReference type="Pfam" id="PF00561"/>
    </source>
</evidence>
<dbReference type="InterPro" id="IPR029058">
    <property type="entry name" value="AB_hydrolase_fold"/>
</dbReference>
<dbReference type="EMBL" id="BSSD01000001">
    <property type="protein sequence ID" value="GLW89914.1"/>
    <property type="molecule type" value="Genomic_DNA"/>
</dbReference>
<dbReference type="InterPro" id="IPR050471">
    <property type="entry name" value="AB_hydrolase"/>
</dbReference>
<dbReference type="InterPro" id="IPR000073">
    <property type="entry name" value="AB_hydrolase_1"/>
</dbReference>
<organism evidence="2 3">
    <name type="scientific">Actinokineospora globicatena</name>
    <dbReference type="NCBI Taxonomy" id="103729"/>
    <lineage>
        <taxon>Bacteria</taxon>
        <taxon>Bacillati</taxon>
        <taxon>Actinomycetota</taxon>
        <taxon>Actinomycetes</taxon>
        <taxon>Pseudonocardiales</taxon>
        <taxon>Pseudonocardiaceae</taxon>
        <taxon>Actinokineospora</taxon>
    </lineage>
</organism>
<dbReference type="Gene3D" id="3.40.50.1820">
    <property type="entry name" value="alpha/beta hydrolase"/>
    <property type="match status" value="1"/>
</dbReference>
<evidence type="ECO:0000313" key="2">
    <source>
        <dbReference type="EMBL" id="GLW89914.1"/>
    </source>
</evidence>
<comment type="caution">
    <text evidence="2">The sequence shown here is derived from an EMBL/GenBank/DDBJ whole genome shotgun (WGS) entry which is preliminary data.</text>
</comment>
<dbReference type="SUPFAM" id="SSF53474">
    <property type="entry name" value="alpha/beta-Hydrolases"/>
    <property type="match status" value="1"/>
</dbReference>
<dbReference type="PANTHER" id="PTHR43433:SF5">
    <property type="entry name" value="AB HYDROLASE-1 DOMAIN-CONTAINING PROTEIN"/>
    <property type="match status" value="1"/>
</dbReference>
<reference evidence="2" key="1">
    <citation type="submission" date="2023-02" db="EMBL/GenBank/DDBJ databases">
        <title>Actinokineospora globicatena NBRC 15670.</title>
        <authorList>
            <person name="Ichikawa N."/>
            <person name="Sato H."/>
            <person name="Tonouchi N."/>
        </authorList>
    </citation>
    <scope>NUCLEOTIDE SEQUENCE</scope>
    <source>
        <strain evidence="2">NBRC 15670</strain>
    </source>
</reference>
<keyword evidence="3" id="KW-1185">Reference proteome</keyword>
<dbReference type="RefSeq" id="WP_285607472.1">
    <property type="nucleotide sequence ID" value="NZ_BSSD01000001.1"/>
</dbReference>
<sequence length="271" mass="29074">MRTIEQRAAEFGRVHGAKELAGLRYYTGGAGESVLMLPGGAGIGVSWVDLALALRGEYRTITLDYPSTATTLASLADDLVALLDAEGVDRAHVVGQSAGGMLAEVLTQRAPDRVASLVFSGTGLYGPEDVERLAGKLATIRETPWDQTVEAVREALRAVWQDSAEGAFWLSQVESAYQRAGREGLANSYAMLLDLARHSDQFKPGWRGPTLFLAAVDDPLITAAHSQCLHALHPGADLHLYSDGGHSLLLTRPSDYITEVTNHLRRALNAG</sequence>
<dbReference type="GO" id="GO:0003824">
    <property type="term" value="F:catalytic activity"/>
    <property type="evidence" value="ECO:0007669"/>
    <property type="project" value="UniProtKB-ARBA"/>
</dbReference>
<dbReference type="AlphaFoldDB" id="A0A9W6V7F1"/>
<feature type="domain" description="AB hydrolase-1" evidence="1">
    <location>
        <begin position="34"/>
        <end position="253"/>
    </location>
</feature>
<name>A0A9W6V7F1_9PSEU</name>
<dbReference type="PANTHER" id="PTHR43433">
    <property type="entry name" value="HYDROLASE, ALPHA/BETA FOLD FAMILY PROTEIN"/>
    <property type="match status" value="1"/>
</dbReference>
<gene>
    <name evidence="2" type="ORF">Aglo03_07300</name>
</gene>
<protein>
    <recommendedName>
        <fullName evidence="1">AB hydrolase-1 domain-containing protein</fullName>
    </recommendedName>
</protein>
<proteinExistence type="predicted"/>
<accession>A0A9W6V7F1</accession>